<gene>
    <name evidence="2" type="ORF">MONBRDRAFT_9625</name>
</gene>
<dbReference type="AlphaFoldDB" id="A9V3W4"/>
<dbReference type="EMBL" id="CH991557">
    <property type="protein sequence ID" value="EDQ87875.1"/>
    <property type="molecule type" value="Genomic_DNA"/>
</dbReference>
<dbReference type="InParanoid" id="A9V3W4"/>
<reference evidence="2 3" key="1">
    <citation type="journal article" date="2008" name="Nature">
        <title>The genome of the choanoflagellate Monosiga brevicollis and the origin of metazoans.</title>
        <authorList>
            <consortium name="JGI Sequencing"/>
            <person name="King N."/>
            <person name="Westbrook M.J."/>
            <person name="Young S.L."/>
            <person name="Kuo A."/>
            <person name="Abedin M."/>
            <person name="Chapman J."/>
            <person name="Fairclough S."/>
            <person name="Hellsten U."/>
            <person name="Isogai Y."/>
            <person name="Letunic I."/>
            <person name="Marr M."/>
            <person name="Pincus D."/>
            <person name="Putnam N."/>
            <person name="Rokas A."/>
            <person name="Wright K.J."/>
            <person name="Zuzow R."/>
            <person name="Dirks W."/>
            <person name="Good M."/>
            <person name="Goodstein D."/>
            <person name="Lemons D."/>
            <person name="Li W."/>
            <person name="Lyons J.B."/>
            <person name="Morris A."/>
            <person name="Nichols S."/>
            <person name="Richter D.J."/>
            <person name="Salamov A."/>
            <person name="Bork P."/>
            <person name="Lim W.A."/>
            <person name="Manning G."/>
            <person name="Miller W.T."/>
            <person name="McGinnis W."/>
            <person name="Shapiro H."/>
            <person name="Tjian R."/>
            <person name="Grigoriev I.V."/>
            <person name="Rokhsar D."/>
        </authorList>
    </citation>
    <scope>NUCLEOTIDE SEQUENCE [LARGE SCALE GENOMIC DNA]</scope>
    <source>
        <strain evidence="3">MX1 / ATCC 50154</strain>
    </source>
</reference>
<evidence type="ECO:0000256" key="1">
    <source>
        <dbReference type="SAM" id="MobiDB-lite"/>
    </source>
</evidence>
<accession>A9V3W4</accession>
<dbReference type="RefSeq" id="XP_001747408.1">
    <property type="nucleotide sequence ID" value="XM_001747356.1"/>
</dbReference>
<proteinExistence type="predicted"/>
<sequence>MSRVGAVLGLSGNRPCFPREPGFEAMNGMLKDANAHSLGVKVAAQAAWSITPTLVEVLDGRSTKRTGVVIFHPGIQAIFVKIVPACQAQSLCLSGWTMGPKRIGTLRWGPQTNLNSVHLPDPRSNTCRRDPNSSSSSSSSSSECSDPATPIPASRRQSNATDRERE</sequence>
<dbReference type="KEGG" id="mbr:MONBRDRAFT_9625"/>
<feature type="region of interest" description="Disordered" evidence="1">
    <location>
        <begin position="110"/>
        <end position="166"/>
    </location>
</feature>
<dbReference type="GeneID" id="5892674"/>
<feature type="compositionally biased region" description="Low complexity" evidence="1">
    <location>
        <begin position="133"/>
        <end position="142"/>
    </location>
</feature>
<keyword evidence="3" id="KW-1185">Reference proteome</keyword>
<organism evidence="2 3">
    <name type="scientific">Monosiga brevicollis</name>
    <name type="common">Choanoflagellate</name>
    <dbReference type="NCBI Taxonomy" id="81824"/>
    <lineage>
        <taxon>Eukaryota</taxon>
        <taxon>Choanoflagellata</taxon>
        <taxon>Craspedida</taxon>
        <taxon>Salpingoecidae</taxon>
        <taxon>Monosiga</taxon>
    </lineage>
</organism>
<protein>
    <submittedName>
        <fullName evidence="2">Uncharacterized protein</fullName>
    </submittedName>
</protein>
<name>A9V3W4_MONBE</name>
<evidence type="ECO:0000313" key="2">
    <source>
        <dbReference type="EMBL" id="EDQ87875.1"/>
    </source>
</evidence>
<evidence type="ECO:0000313" key="3">
    <source>
        <dbReference type="Proteomes" id="UP000001357"/>
    </source>
</evidence>
<dbReference type="Proteomes" id="UP000001357">
    <property type="component" value="Unassembled WGS sequence"/>
</dbReference>